<dbReference type="EMBL" id="RSDZ01000021">
    <property type="protein sequence ID" value="RXG48738.1"/>
    <property type="molecule type" value="Genomic_DNA"/>
</dbReference>
<name>A0A444S5R3_VERDA</name>
<evidence type="ECO:0000313" key="2">
    <source>
        <dbReference type="EMBL" id="RXG48738.1"/>
    </source>
</evidence>
<organism evidence="2 3">
    <name type="scientific">Verticillium dahliae</name>
    <name type="common">Verticillium wilt</name>
    <dbReference type="NCBI Taxonomy" id="27337"/>
    <lineage>
        <taxon>Eukaryota</taxon>
        <taxon>Fungi</taxon>
        <taxon>Dikarya</taxon>
        <taxon>Ascomycota</taxon>
        <taxon>Pezizomycotina</taxon>
        <taxon>Sordariomycetes</taxon>
        <taxon>Hypocreomycetidae</taxon>
        <taxon>Glomerellales</taxon>
        <taxon>Plectosphaerellaceae</taxon>
        <taxon>Verticillium</taxon>
    </lineage>
</organism>
<reference evidence="2 3" key="1">
    <citation type="submission" date="2018-12" db="EMBL/GenBank/DDBJ databases">
        <title>Genome of Verticillium dahliae isolate Getta Getta.</title>
        <authorList>
            <person name="Gardiner D.M."/>
        </authorList>
    </citation>
    <scope>NUCLEOTIDE SEQUENCE [LARGE SCALE GENOMIC DNA]</scope>
    <source>
        <strain evidence="2 3">Getta Getta</strain>
    </source>
</reference>
<evidence type="ECO:0000256" key="1">
    <source>
        <dbReference type="SAM" id="MobiDB-lite"/>
    </source>
</evidence>
<protein>
    <submittedName>
        <fullName evidence="2">Uncharacterized protein</fullName>
    </submittedName>
</protein>
<proteinExistence type="predicted"/>
<comment type="caution">
    <text evidence="2">The sequence shown here is derived from an EMBL/GenBank/DDBJ whole genome shotgun (WGS) entry which is preliminary data.</text>
</comment>
<gene>
    <name evidence="2" type="ORF">VDGE_30027</name>
</gene>
<sequence length="240" mass="26947">MPKRVPPARVPGRARLTRRDGSGKATSLKAYVLLCSAHAVPLFTPHLYTKSHLLRSACHRHFVSVLLTPDDETTTTTYPVAQQHESQRHHFHDAGLLLFRRAACHATSERTLRPLLFAILRDPENAPPLLVPVKSSPLRPFQAQETPSRPLADHRPTPFGFTPPLLAPSSLCPHYRPSLLFLSSDPRPTDRQTDTLRAPSLSSIPDILHRNPPVRSLAQTLRQTRIHQSHRQYQALDDTA</sequence>
<evidence type="ECO:0000313" key="3">
    <source>
        <dbReference type="Proteomes" id="UP000288725"/>
    </source>
</evidence>
<accession>A0A444S5R3</accession>
<feature type="region of interest" description="Disordered" evidence="1">
    <location>
        <begin position="140"/>
        <end position="162"/>
    </location>
</feature>
<feature type="region of interest" description="Disordered" evidence="1">
    <location>
        <begin position="182"/>
        <end position="211"/>
    </location>
</feature>
<feature type="region of interest" description="Disordered" evidence="1">
    <location>
        <begin position="1"/>
        <end position="21"/>
    </location>
</feature>
<dbReference type="Proteomes" id="UP000288725">
    <property type="component" value="Chromosome 5"/>
</dbReference>
<dbReference type="AlphaFoldDB" id="A0A444S5R3"/>